<dbReference type="InterPro" id="IPR012676">
    <property type="entry name" value="TGS-like"/>
</dbReference>
<accession>A0A7V1PTK9</accession>
<dbReference type="SMART" id="SM00471">
    <property type="entry name" value="HDc"/>
    <property type="match status" value="1"/>
</dbReference>
<evidence type="ECO:0000259" key="3">
    <source>
        <dbReference type="PROSITE" id="PS51671"/>
    </source>
</evidence>
<dbReference type="PROSITE" id="PS51880">
    <property type="entry name" value="TGS"/>
    <property type="match status" value="1"/>
</dbReference>
<evidence type="ECO:0000256" key="2">
    <source>
        <dbReference type="RuleBase" id="RU003847"/>
    </source>
</evidence>
<dbReference type="CDD" id="cd05399">
    <property type="entry name" value="NT_Rel-Spo_like"/>
    <property type="match status" value="1"/>
</dbReference>
<dbReference type="NCBIfam" id="TIGR00691">
    <property type="entry name" value="spoT_relA"/>
    <property type="match status" value="1"/>
</dbReference>
<proteinExistence type="inferred from homology"/>
<dbReference type="InterPro" id="IPR045600">
    <property type="entry name" value="RelA/SpoT_AH_RIS"/>
</dbReference>
<dbReference type="InterPro" id="IPR004095">
    <property type="entry name" value="TGS"/>
</dbReference>
<dbReference type="SUPFAM" id="SSF81271">
    <property type="entry name" value="TGS-like"/>
    <property type="match status" value="1"/>
</dbReference>
<comment type="function">
    <text evidence="2">In eubacteria ppGpp (guanosine 3'-diphosphate 5'-diphosphate) is a mediator of the stringent response that coordinates a variety of cellular activities in response to changes in nutritional abundance.</text>
</comment>
<dbReference type="Gene3D" id="1.10.3210.10">
    <property type="entry name" value="Hypothetical protein af1432"/>
    <property type="match status" value="1"/>
</dbReference>
<evidence type="ECO:0000259" key="5">
    <source>
        <dbReference type="PROSITE" id="PS51880"/>
    </source>
</evidence>
<dbReference type="AlphaFoldDB" id="A0A7V1PTK9"/>
<dbReference type="SUPFAM" id="SSF81301">
    <property type="entry name" value="Nucleotidyltransferase"/>
    <property type="match status" value="1"/>
</dbReference>
<dbReference type="Pfam" id="PF04607">
    <property type="entry name" value="RelA_SpoT"/>
    <property type="match status" value="1"/>
</dbReference>
<dbReference type="Pfam" id="PF19296">
    <property type="entry name" value="RelA_AH_RIS"/>
    <property type="match status" value="1"/>
</dbReference>
<feature type="domain" description="TGS" evidence="5">
    <location>
        <begin position="400"/>
        <end position="465"/>
    </location>
</feature>
<dbReference type="CDD" id="cd00077">
    <property type="entry name" value="HDc"/>
    <property type="match status" value="1"/>
</dbReference>
<sequence length="731" mass="84554">MNVVQKTEATLLKRLHNRLDPMMNGILRDMREYYPDFEEDVVQSAYNFGLKAHLHQKRYSGEPYFEHCLNVARILTDLHMDQTTIIAGLLHDVVEDTPFELEDIRNEFGDDVALLVDGVTKISELKFESKELRQAETFRKMLLSMARDVRVIIIKFADRLHNVRTLDHVPERKRPRIARETRDVYAPLAHRFGIASIKWEMEDLSLKHLEPKVYEQLASKIKLTRKQREKYINNVSRPIIAEMEKNNIFPQISGRPKSFASIYNKMKKRNRPFEEIYDLLAIRIIVNKVEECYYALGIIHSLYNPVYDRFKDYIAMPKINGYQSLHTTVVGPDGKMVEIQIRTKTMHMLAEDGIAAHWKYKHGSFDEDPNIEESLNWVKDLLDRQVSEDAGEFMEDLKIDLFQDEVFLFSPKGDLYKLPANSSPIDFAYAVHTKVGNHCIGAKVNGKIVPLRTTLKSGDQVEIITSQNQRPTQDWLNYVKTSKARHWIKKIIREEELEQTREIGHEILTKFLKKHQLTEKSPELLEVIPKLGFSNMESLIVAIGRGEIVTEMLIKKLFPNQYSSPPPKAESFFRKYLKRSRDTSGIRVQGLDNMLINFANCCHPVPGDKIIGYLSRGKGVSIHRSDCKNLIYLLEEKQRVIDVEWATDKKQEFVVHLTVVGEDRKNLLRDITDCVSRQNINIVSASFTVEDLYARGNLNVGVKDLHHLTKVITSIKKLPGVFSVERVNEGN</sequence>
<dbReference type="EMBL" id="DRLD01000055">
    <property type="protein sequence ID" value="HED09432.1"/>
    <property type="molecule type" value="Genomic_DNA"/>
</dbReference>
<dbReference type="GO" id="GO:0015949">
    <property type="term" value="P:nucleobase-containing small molecule interconversion"/>
    <property type="evidence" value="ECO:0007669"/>
    <property type="project" value="UniProtKB-ARBA"/>
</dbReference>
<dbReference type="InterPro" id="IPR002912">
    <property type="entry name" value="ACT_dom"/>
</dbReference>
<evidence type="ECO:0000259" key="4">
    <source>
        <dbReference type="PROSITE" id="PS51831"/>
    </source>
</evidence>
<dbReference type="SMART" id="SM00954">
    <property type="entry name" value="RelA_SpoT"/>
    <property type="match status" value="1"/>
</dbReference>
<dbReference type="InterPro" id="IPR012675">
    <property type="entry name" value="Beta-grasp_dom_sf"/>
</dbReference>
<feature type="domain" description="HD" evidence="4">
    <location>
        <begin position="64"/>
        <end position="163"/>
    </location>
</feature>
<dbReference type="InterPro" id="IPR045865">
    <property type="entry name" value="ACT-like_dom_sf"/>
</dbReference>
<dbReference type="InterPro" id="IPR003607">
    <property type="entry name" value="HD/PDEase_dom"/>
</dbReference>
<dbReference type="Gene3D" id="3.30.70.260">
    <property type="match status" value="1"/>
</dbReference>
<dbReference type="FunFam" id="3.30.460.10:FF:000001">
    <property type="entry name" value="GTP pyrophosphokinase RelA"/>
    <property type="match status" value="1"/>
</dbReference>
<dbReference type="Pfam" id="PF13291">
    <property type="entry name" value="ACT_4"/>
    <property type="match status" value="1"/>
</dbReference>
<dbReference type="CDD" id="cd01668">
    <property type="entry name" value="TGS_RSH"/>
    <property type="match status" value="1"/>
</dbReference>
<protein>
    <submittedName>
        <fullName evidence="6">Bifunctional (P)ppGpp synthetase/guanosine-3',5'-bis(Diphosphate) 3'-pyrophosphohydrolase</fullName>
    </submittedName>
</protein>
<comment type="pathway">
    <text evidence="1">Purine metabolism.</text>
</comment>
<dbReference type="PROSITE" id="PS51831">
    <property type="entry name" value="HD"/>
    <property type="match status" value="1"/>
</dbReference>
<dbReference type="Gene3D" id="3.10.20.30">
    <property type="match status" value="1"/>
</dbReference>
<dbReference type="GO" id="GO:0005886">
    <property type="term" value="C:plasma membrane"/>
    <property type="evidence" value="ECO:0007669"/>
    <property type="project" value="TreeGrafter"/>
</dbReference>
<dbReference type="InterPro" id="IPR006674">
    <property type="entry name" value="HD_domain"/>
</dbReference>
<gene>
    <name evidence="6" type="ORF">ENJ10_01980</name>
</gene>
<dbReference type="Pfam" id="PF02824">
    <property type="entry name" value="TGS"/>
    <property type="match status" value="1"/>
</dbReference>
<dbReference type="InterPro" id="IPR033655">
    <property type="entry name" value="TGS_RelA/SpoT"/>
</dbReference>
<dbReference type="InterPro" id="IPR004811">
    <property type="entry name" value="RelA/Spo_fam"/>
</dbReference>
<dbReference type="SUPFAM" id="SSF55021">
    <property type="entry name" value="ACT-like"/>
    <property type="match status" value="1"/>
</dbReference>
<dbReference type="PANTHER" id="PTHR21262:SF31">
    <property type="entry name" value="GTP PYROPHOSPHOKINASE"/>
    <property type="match status" value="1"/>
</dbReference>
<comment type="similarity">
    <text evidence="2">Belongs to the relA/spoT family.</text>
</comment>
<dbReference type="FunFam" id="1.10.3210.10:FF:000001">
    <property type="entry name" value="GTP pyrophosphokinase RelA"/>
    <property type="match status" value="1"/>
</dbReference>
<evidence type="ECO:0000256" key="1">
    <source>
        <dbReference type="ARBA" id="ARBA00025704"/>
    </source>
</evidence>
<dbReference type="Gene3D" id="3.30.460.10">
    <property type="entry name" value="Beta Polymerase, domain 2"/>
    <property type="match status" value="1"/>
</dbReference>
<dbReference type="PROSITE" id="PS51671">
    <property type="entry name" value="ACT"/>
    <property type="match status" value="1"/>
</dbReference>
<dbReference type="Pfam" id="PF13328">
    <property type="entry name" value="HD_4"/>
    <property type="match status" value="1"/>
</dbReference>
<dbReference type="GO" id="GO:0015969">
    <property type="term" value="P:guanosine tetraphosphate metabolic process"/>
    <property type="evidence" value="ECO:0007669"/>
    <property type="project" value="InterPro"/>
</dbReference>
<dbReference type="InterPro" id="IPR043519">
    <property type="entry name" value="NT_sf"/>
</dbReference>
<dbReference type="InterPro" id="IPR007685">
    <property type="entry name" value="RelA_SpoT"/>
</dbReference>
<reference evidence="6" key="1">
    <citation type="journal article" date="2020" name="mSystems">
        <title>Genome- and Community-Level Interaction Insights into Carbon Utilization and Element Cycling Functions of Hydrothermarchaeota in Hydrothermal Sediment.</title>
        <authorList>
            <person name="Zhou Z."/>
            <person name="Liu Y."/>
            <person name="Xu W."/>
            <person name="Pan J."/>
            <person name="Luo Z.H."/>
            <person name="Li M."/>
        </authorList>
    </citation>
    <scope>NUCLEOTIDE SEQUENCE [LARGE SCALE GENOMIC DNA]</scope>
    <source>
        <strain evidence="6">HyVt-456</strain>
    </source>
</reference>
<evidence type="ECO:0000313" key="6">
    <source>
        <dbReference type="EMBL" id="HED09432.1"/>
    </source>
</evidence>
<dbReference type="PANTHER" id="PTHR21262">
    <property type="entry name" value="GUANOSINE-3',5'-BIS DIPHOSPHATE 3'-PYROPHOSPHOHYDROLASE"/>
    <property type="match status" value="1"/>
</dbReference>
<comment type="caution">
    <text evidence="6">The sequence shown here is derived from an EMBL/GenBank/DDBJ whole genome shotgun (WGS) entry which is preliminary data.</text>
</comment>
<dbReference type="Proteomes" id="UP000886005">
    <property type="component" value="Unassembled WGS sequence"/>
</dbReference>
<feature type="domain" description="ACT" evidence="3">
    <location>
        <begin position="656"/>
        <end position="729"/>
    </location>
</feature>
<dbReference type="FunFam" id="3.10.20.30:FF:000002">
    <property type="entry name" value="GTP pyrophosphokinase (RelA/SpoT)"/>
    <property type="match status" value="1"/>
</dbReference>
<dbReference type="CDD" id="cd04876">
    <property type="entry name" value="ACT_RelA-SpoT"/>
    <property type="match status" value="1"/>
</dbReference>
<organism evidence="6">
    <name type="scientific">Caldithrix abyssi</name>
    <dbReference type="NCBI Taxonomy" id="187145"/>
    <lineage>
        <taxon>Bacteria</taxon>
        <taxon>Pseudomonadati</taxon>
        <taxon>Calditrichota</taxon>
        <taxon>Calditrichia</taxon>
        <taxon>Calditrichales</taxon>
        <taxon>Calditrichaceae</taxon>
        <taxon>Caldithrix</taxon>
    </lineage>
</organism>
<dbReference type="SUPFAM" id="SSF109604">
    <property type="entry name" value="HD-domain/PDEase-like"/>
    <property type="match status" value="1"/>
</dbReference>
<name>A0A7V1PTK9_CALAY</name>